<dbReference type="GO" id="GO:0005634">
    <property type="term" value="C:nucleus"/>
    <property type="evidence" value="ECO:0007669"/>
    <property type="project" value="UniProtKB-SubCell"/>
</dbReference>
<accession>A0A9N9SX97</accession>
<protein>
    <recommendedName>
        <fullName evidence="11">BED-type domain-containing protein</fullName>
    </recommendedName>
</protein>
<keyword evidence="3 9" id="KW-0863">Zinc-finger</keyword>
<evidence type="ECO:0000313" key="13">
    <source>
        <dbReference type="Proteomes" id="UP001153709"/>
    </source>
</evidence>
<dbReference type="PROSITE" id="PS50808">
    <property type="entry name" value="ZF_BED"/>
    <property type="match status" value="1"/>
</dbReference>
<dbReference type="Proteomes" id="UP001153709">
    <property type="component" value="Chromosome 2"/>
</dbReference>
<dbReference type="AlphaFoldDB" id="A0A9N9SX97"/>
<dbReference type="GO" id="GO:0009791">
    <property type="term" value="P:post-embryonic development"/>
    <property type="evidence" value="ECO:0007669"/>
    <property type="project" value="UniProtKB-ARBA"/>
</dbReference>
<proteinExistence type="predicted"/>
<feature type="region of interest" description="Disordered" evidence="10">
    <location>
        <begin position="49"/>
        <end position="73"/>
    </location>
</feature>
<comment type="subcellular location">
    <subcellularLocation>
        <location evidence="1">Nucleus</location>
    </subcellularLocation>
</comment>
<evidence type="ECO:0000256" key="8">
    <source>
        <dbReference type="ARBA" id="ARBA00023242"/>
    </source>
</evidence>
<dbReference type="SMART" id="SM00614">
    <property type="entry name" value="ZnF_BED"/>
    <property type="match status" value="1"/>
</dbReference>
<reference evidence="12" key="1">
    <citation type="submission" date="2022-01" db="EMBL/GenBank/DDBJ databases">
        <authorList>
            <person name="King R."/>
        </authorList>
    </citation>
    <scope>NUCLEOTIDE SEQUENCE</scope>
</reference>
<organism evidence="12 13">
    <name type="scientific">Diabrotica balteata</name>
    <name type="common">Banded cucumber beetle</name>
    <dbReference type="NCBI Taxonomy" id="107213"/>
    <lineage>
        <taxon>Eukaryota</taxon>
        <taxon>Metazoa</taxon>
        <taxon>Ecdysozoa</taxon>
        <taxon>Arthropoda</taxon>
        <taxon>Hexapoda</taxon>
        <taxon>Insecta</taxon>
        <taxon>Pterygota</taxon>
        <taxon>Neoptera</taxon>
        <taxon>Endopterygota</taxon>
        <taxon>Coleoptera</taxon>
        <taxon>Polyphaga</taxon>
        <taxon>Cucujiformia</taxon>
        <taxon>Chrysomeloidea</taxon>
        <taxon>Chrysomelidae</taxon>
        <taxon>Galerucinae</taxon>
        <taxon>Diabroticina</taxon>
        <taxon>Diabroticites</taxon>
        <taxon>Diabrotica</taxon>
    </lineage>
</organism>
<evidence type="ECO:0000256" key="9">
    <source>
        <dbReference type="PROSITE-ProRule" id="PRU00027"/>
    </source>
</evidence>
<keyword evidence="8" id="KW-0539">Nucleus</keyword>
<evidence type="ECO:0000256" key="7">
    <source>
        <dbReference type="ARBA" id="ARBA00023163"/>
    </source>
</evidence>
<dbReference type="PANTHER" id="PTHR46481">
    <property type="entry name" value="ZINC FINGER BED DOMAIN-CONTAINING PROTEIN 4"/>
    <property type="match status" value="1"/>
</dbReference>
<feature type="domain" description="BED-type" evidence="11">
    <location>
        <begin position="5"/>
        <end position="55"/>
    </location>
</feature>
<dbReference type="SUPFAM" id="SSF57667">
    <property type="entry name" value="beta-beta-alpha zinc fingers"/>
    <property type="match status" value="1"/>
</dbReference>
<dbReference type="SUPFAM" id="SSF140996">
    <property type="entry name" value="Hermes dimerisation domain"/>
    <property type="match status" value="1"/>
</dbReference>
<dbReference type="OrthoDB" id="1607513at2759"/>
<evidence type="ECO:0000256" key="3">
    <source>
        <dbReference type="ARBA" id="ARBA00022771"/>
    </source>
</evidence>
<keyword evidence="6" id="KW-0238">DNA-binding</keyword>
<dbReference type="GO" id="GO:0046983">
    <property type="term" value="F:protein dimerization activity"/>
    <property type="evidence" value="ECO:0007669"/>
    <property type="project" value="InterPro"/>
</dbReference>
<gene>
    <name evidence="12" type="ORF">DIABBA_LOCUS3588</name>
</gene>
<dbReference type="GO" id="GO:0003677">
    <property type="term" value="F:DNA binding"/>
    <property type="evidence" value="ECO:0007669"/>
    <property type="project" value="UniProtKB-KW"/>
</dbReference>
<dbReference type="InterPro" id="IPR036236">
    <property type="entry name" value="Znf_C2H2_sf"/>
</dbReference>
<dbReference type="GO" id="GO:0008270">
    <property type="term" value="F:zinc ion binding"/>
    <property type="evidence" value="ECO:0007669"/>
    <property type="project" value="UniProtKB-KW"/>
</dbReference>
<dbReference type="InterPro" id="IPR052035">
    <property type="entry name" value="ZnF_BED_domain_contain"/>
</dbReference>
<evidence type="ECO:0000256" key="1">
    <source>
        <dbReference type="ARBA" id="ARBA00004123"/>
    </source>
</evidence>
<keyword evidence="4" id="KW-0862">Zinc</keyword>
<keyword evidence="5" id="KW-0805">Transcription regulation</keyword>
<keyword evidence="7" id="KW-0804">Transcription</keyword>
<evidence type="ECO:0000259" key="11">
    <source>
        <dbReference type="PROSITE" id="PS50808"/>
    </source>
</evidence>
<evidence type="ECO:0000256" key="4">
    <source>
        <dbReference type="ARBA" id="ARBA00022833"/>
    </source>
</evidence>
<dbReference type="InterPro" id="IPR003656">
    <property type="entry name" value="Znf_BED"/>
</dbReference>
<name>A0A9N9SX97_DIABA</name>
<dbReference type="EMBL" id="OU898277">
    <property type="protein sequence ID" value="CAG9829824.1"/>
    <property type="molecule type" value="Genomic_DNA"/>
</dbReference>
<evidence type="ECO:0000256" key="2">
    <source>
        <dbReference type="ARBA" id="ARBA00022723"/>
    </source>
</evidence>
<dbReference type="Pfam" id="PF02892">
    <property type="entry name" value="zf-BED"/>
    <property type="match status" value="1"/>
</dbReference>
<dbReference type="InterPro" id="IPR008906">
    <property type="entry name" value="HATC_C_dom"/>
</dbReference>
<evidence type="ECO:0000313" key="12">
    <source>
        <dbReference type="EMBL" id="CAG9829824.1"/>
    </source>
</evidence>
<dbReference type="Gene3D" id="1.10.10.1070">
    <property type="entry name" value="Zinc finger, BED domain-containing"/>
    <property type="match status" value="1"/>
</dbReference>
<sequence length="629" mass="71389">MNSKKKTSIVWDFFTIIDDARAKCNMCSQVLSYKTSVTNLRQHVQRKHPSITFNESVQSKTKNQGSVPNDNDETGEVMKQISDTEIPSTSGACLQMPKKRKLLQSQLQVTKKVNLTQKKIIDAKLLNLIVKDMQPFSIVEDEGFREFCDAVGYTLPSRKTLSKTLLPAKYLETLNKTREIMATAESVTITTDMWSSRNTDSFMGVTAHFINDEFELKSVLLEVSLFEGSHTSVNLANELRRVITEWDLHNKIFIVITDNAANIKKAILEELQLKHLGCLAHTINLIAQDGLKSIESLIEKIKLVVSLFKRSNLAKEKLDWYQKQNGKDPKKLIQAVPTRWNSVYYMLERIVNLKEEVRASIAVLGNENVPCITNTDFEEINQLIKILGPLESATRTMSGEKYVTLSSVIIIANNLRKIYHRLVTNPGTSFAERPTKVVEVIFNSSQVRFKNFENSNSLIVATFMDPRFKNIGFSDESVAERAKNLVINLLTNVLEKNSKQTAAPTVNQLQADDSSEDEFSIWGDFDKKASHFKPAGGNSRCKAIMEVQRYIEEPLLRRKNNPLTWWKDNWHNYPNLNVIVRNKFGTVSTSVPCERLFSKTGEILSAKRSRLSTKKLNKSCLLGVTPKKT</sequence>
<keyword evidence="13" id="KW-1185">Reference proteome</keyword>
<evidence type="ECO:0000256" key="10">
    <source>
        <dbReference type="SAM" id="MobiDB-lite"/>
    </source>
</evidence>
<dbReference type="SUPFAM" id="SSF53098">
    <property type="entry name" value="Ribonuclease H-like"/>
    <property type="match status" value="1"/>
</dbReference>
<evidence type="ECO:0000256" key="6">
    <source>
        <dbReference type="ARBA" id="ARBA00023125"/>
    </source>
</evidence>
<dbReference type="InterPro" id="IPR012337">
    <property type="entry name" value="RNaseH-like_sf"/>
</dbReference>
<feature type="compositionally biased region" description="Polar residues" evidence="10">
    <location>
        <begin position="51"/>
        <end position="69"/>
    </location>
</feature>
<dbReference type="PANTHER" id="PTHR46481:SF10">
    <property type="entry name" value="ZINC FINGER BED DOMAIN-CONTAINING PROTEIN 39"/>
    <property type="match status" value="1"/>
</dbReference>
<evidence type="ECO:0000256" key="5">
    <source>
        <dbReference type="ARBA" id="ARBA00023015"/>
    </source>
</evidence>
<keyword evidence="2" id="KW-0479">Metal-binding</keyword>
<dbReference type="Pfam" id="PF05699">
    <property type="entry name" value="Dimer_Tnp_hAT"/>
    <property type="match status" value="1"/>
</dbReference>